<dbReference type="GO" id="GO:0005737">
    <property type="term" value="C:cytoplasm"/>
    <property type="evidence" value="ECO:0007669"/>
    <property type="project" value="TreeGrafter"/>
</dbReference>
<dbReference type="PANTHER" id="PTHR13847:SF281">
    <property type="entry name" value="FAD DEPENDENT OXIDOREDUCTASE DOMAIN-CONTAINING PROTEIN"/>
    <property type="match status" value="1"/>
</dbReference>
<dbReference type="InterPro" id="IPR036188">
    <property type="entry name" value="FAD/NAD-bd_sf"/>
</dbReference>
<dbReference type="GO" id="GO:0016491">
    <property type="term" value="F:oxidoreductase activity"/>
    <property type="evidence" value="ECO:0007669"/>
    <property type="project" value="UniProtKB-KW"/>
</dbReference>
<dbReference type="OrthoDB" id="9806601at2"/>
<evidence type="ECO:0000256" key="1">
    <source>
        <dbReference type="ARBA" id="ARBA00023002"/>
    </source>
</evidence>
<dbReference type="PANTHER" id="PTHR13847">
    <property type="entry name" value="SARCOSINE DEHYDROGENASE-RELATED"/>
    <property type="match status" value="1"/>
</dbReference>
<dbReference type="RefSeq" id="WP_097279128.1">
    <property type="nucleotide sequence ID" value="NZ_OCNJ01000004.1"/>
</dbReference>
<dbReference type="Gene3D" id="3.50.50.60">
    <property type="entry name" value="FAD/NAD(P)-binding domain"/>
    <property type="match status" value="1"/>
</dbReference>
<dbReference type="AlphaFoldDB" id="A0A286GHD3"/>
<gene>
    <name evidence="3" type="ORF">SAMN05421508_104165</name>
</gene>
<reference evidence="3 4" key="1">
    <citation type="submission" date="2017-09" db="EMBL/GenBank/DDBJ databases">
        <authorList>
            <person name="Ehlers B."/>
            <person name="Leendertz F.H."/>
        </authorList>
    </citation>
    <scope>NUCLEOTIDE SEQUENCE [LARGE SCALE GENOMIC DNA]</scope>
    <source>
        <strain evidence="3 4">USBA 140</strain>
    </source>
</reference>
<dbReference type="EMBL" id="OCNJ01000004">
    <property type="protein sequence ID" value="SOD94920.1"/>
    <property type="molecule type" value="Genomic_DNA"/>
</dbReference>
<dbReference type="SUPFAM" id="SSF51905">
    <property type="entry name" value="FAD/NAD(P)-binding domain"/>
    <property type="match status" value="1"/>
</dbReference>
<accession>A0A286GHD3</accession>
<keyword evidence="1" id="KW-0560">Oxidoreductase</keyword>
<dbReference type="InterPro" id="IPR006076">
    <property type="entry name" value="FAD-dep_OxRdtase"/>
</dbReference>
<proteinExistence type="predicted"/>
<keyword evidence="4" id="KW-1185">Reference proteome</keyword>
<protein>
    <submittedName>
        <fullName evidence="3">Gamma-glutamylputrescine oxidase</fullName>
    </submittedName>
</protein>
<evidence type="ECO:0000313" key="3">
    <source>
        <dbReference type="EMBL" id="SOD94920.1"/>
    </source>
</evidence>
<feature type="domain" description="FAD dependent oxidoreductase" evidence="2">
    <location>
        <begin position="31"/>
        <end position="381"/>
    </location>
</feature>
<evidence type="ECO:0000313" key="4">
    <source>
        <dbReference type="Proteomes" id="UP000219621"/>
    </source>
</evidence>
<dbReference type="Pfam" id="PF01266">
    <property type="entry name" value="DAO"/>
    <property type="match status" value="1"/>
</dbReference>
<organism evidence="3 4">
    <name type="scientific">Caenispirillum bisanense</name>
    <dbReference type="NCBI Taxonomy" id="414052"/>
    <lineage>
        <taxon>Bacteria</taxon>
        <taxon>Pseudomonadati</taxon>
        <taxon>Pseudomonadota</taxon>
        <taxon>Alphaproteobacteria</taxon>
        <taxon>Rhodospirillales</taxon>
        <taxon>Novispirillaceae</taxon>
        <taxon>Caenispirillum</taxon>
    </lineage>
</organism>
<name>A0A286GHD3_9PROT</name>
<dbReference type="Gene3D" id="3.30.9.10">
    <property type="entry name" value="D-Amino Acid Oxidase, subunit A, domain 2"/>
    <property type="match status" value="1"/>
</dbReference>
<dbReference type="Proteomes" id="UP000219621">
    <property type="component" value="Unassembled WGS sequence"/>
</dbReference>
<evidence type="ECO:0000259" key="2">
    <source>
        <dbReference type="Pfam" id="PF01266"/>
    </source>
</evidence>
<sequence>MTLPPHTPSYYAASANPFPEHPPLQGEVTADVCVVGGGMTGCSAALHLAERGYKVVLIESQRIGWGASGRSGGQLIAGYATDMSNVEKHVAPEDAKTLWDMSVEAIDSVKEHVARHAIACDYRPGHIHVGVKPRHERELHDLAEEWQRYGYGGLQYLDRAAVRERVDSERYTCGLYDPAGGHIHPLNYTLGLAAAAEKAGAMLYETTPMVRWEKGDPAVVVTPQGRVTAKWVVMAGNAYLWETERKLGQTIMPVGTYILATEPLGENRAAKLIPQNEAVADILFVLNYFRRSADHRMLFGGKVSYSRIDPGNVAESMRRTMLHYFPQLSDVKVDFAWGGYVAITVNRLPDFGRLAPNVIYAQGFSGHGVGLTTLAGRLMAETVAGQAERFDLIGRLPTIPFPGGTLFRTPALVLAMAWRRLRDAL</sequence>